<sequence length="217" mass="23489">MAASAATLLNDTKFPAEIRIGYQKSGTLFLLKHAGALEKRLAPLRVVVKWSEFQFGPPMLEALNAGKLDYATTGETPPVFAQAARHSTLVYVGQERPSPRSEAILLPEHSGISAPVELKGRKVAIAKGSNAHYLLISALAKAGLGVKNIQPVYLNPSDARAAFVMVNKNRTPVFRQRFYKIPARIRAGTDSPMLSVVGGHYKKPNNRSHSVLPPLGS</sequence>
<dbReference type="Pfam" id="PF09084">
    <property type="entry name" value="NMT1"/>
    <property type="match status" value="1"/>
</dbReference>
<evidence type="ECO:0000313" key="3">
    <source>
        <dbReference type="Proteomes" id="UP000325755"/>
    </source>
</evidence>
<dbReference type="PANTHER" id="PTHR30024">
    <property type="entry name" value="ALIPHATIC SULFONATES-BINDING PROTEIN-RELATED"/>
    <property type="match status" value="1"/>
</dbReference>
<evidence type="ECO:0000313" key="2">
    <source>
        <dbReference type="EMBL" id="QFY45085.1"/>
    </source>
</evidence>
<dbReference type="PANTHER" id="PTHR30024:SF42">
    <property type="entry name" value="ALIPHATIC SULFONATES-BINDING PROTEIN-RELATED"/>
    <property type="match status" value="1"/>
</dbReference>
<dbReference type="EMBL" id="CP044205">
    <property type="protein sequence ID" value="QFY45085.1"/>
    <property type="molecule type" value="Genomic_DNA"/>
</dbReference>
<dbReference type="InParanoid" id="A0A5Q0BMC9"/>
<dbReference type="OrthoDB" id="7374754at2"/>
<dbReference type="InterPro" id="IPR015168">
    <property type="entry name" value="SsuA/THI5"/>
</dbReference>
<organism evidence="2 3">
    <name type="scientific">Candidatus Methylospira mobilis</name>
    <dbReference type="NCBI Taxonomy" id="1808979"/>
    <lineage>
        <taxon>Bacteria</taxon>
        <taxon>Pseudomonadati</taxon>
        <taxon>Pseudomonadota</taxon>
        <taxon>Gammaproteobacteria</taxon>
        <taxon>Methylococcales</taxon>
        <taxon>Methylococcaceae</taxon>
        <taxon>Candidatus Methylospira</taxon>
    </lineage>
</organism>
<dbReference type="KEGG" id="mmob:F6R98_12075"/>
<proteinExistence type="predicted"/>
<reference evidence="2 3" key="1">
    <citation type="submission" date="2019-09" db="EMBL/GenBank/DDBJ databases">
        <title>Ecophysiology of the spiral-shaped methanotroph Methylospira mobilis as revealed by the complete genome sequence.</title>
        <authorList>
            <person name="Oshkin I.Y."/>
            <person name="Dedysh S.N."/>
            <person name="Miroshnikov K."/>
            <person name="Danilova O.V."/>
            <person name="Hakobyan A."/>
            <person name="Liesack W."/>
        </authorList>
    </citation>
    <scope>NUCLEOTIDE SEQUENCE [LARGE SCALE GENOMIC DNA]</scope>
    <source>
        <strain evidence="2 3">Shm1</strain>
    </source>
</reference>
<keyword evidence="3" id="KW-1185">Reference proteome</keyword>
<feature type="domain" description="SsuA/THI5-like" evidence="1">
    <location>
        <begin position="61"/>
        <end position="159"/>
    </location>
</feature>
<dbReference type="AlphaFoldDB" id="A0A5Q0BMC9"/>
<dbReference type="Gene3D" id="3.40.190.10">
    <property type="entry name" value="Periplasmic binding protein-like II"/>
    <property type="match status" value="2"/>
</dbReference>
<evidence type="ECO:0000259" key="1">
    <source>
        <dbReference type="Pfam" id="PF09084"/>
    </source>
</evidence>
<gene>
    <name evidence="2" type="ORF">F6R98_12075</name>
</gene>
<protein>
    <recommendedName>
        <fullName evidence="1">SsuA/THI5-like domain-containing protein</fullName>
    </recommendedName>
</protein>
<dbReference type="Proteomes" id="UP000325755">
    <property type="component" value="Chromosome"/>
</dbReference>
<name>A0A5Q0BMC9_9GAMM</name>
<accession>A0A5Q0BMC9</accession>
<dbReference type="SUPFAM" id="SSF53850">
    <property type="entry name" value="Periplasmic binding protein-like II"/>
    <property type="match status" value="1"/>
</dbReference>